<dbReference type="SUPFAM" id="SSF52266">
    <property type="entry name" value="SGNH hydrolase"/>
    <property type="match status" value="1"/>
</dbReference>
<dbReference type="PANTHER" id="PTHR22901">
    <property type="entry name" value="SIALATE O-ACETYLESTERASE"/>
    <property type="match status" value="1"/>
</dbReference>
<evidence type="ECO:0000256" key="2">
    <source>
        <dbReference type="SAM" id="SignalP"/>
    </source>
</evidence>
<sequence>MKRVTPSRQLIVFVRITVMLLTCLSMQAFAEVHLPNMFSDHMILQREQENPVWGTDRPNQKIEVSIAGESVSTVADAEGKWRVRLPALPAGGPHAIKVAGSSTTTIKDVLVGEVWFCSGQSNMQWPVEKTYGADVEIAAANQPKIRLLSVTQHGTSIPQDDIKGQWQVCSPQTVSEFSAVGYYYGQFLHQALGVPVGLIDNSWGGSTAEAWLPRSALEASGDYDEMLELWDEQVENFDPAEFEAYKKRYQAWAKGGYKGPAMEWYRTVHPVNGQITPANIYNGMVHPLKGYGIRGVIWYQGESNRARAEQYRQLFPTLVEQWRKEWNQGDFPFYWVQLADFGKEIDEPADDEWAELREAQTIAFDELSNAGQTVIIDLGEGRDIHPRNKKTVASRLARWPLANDYGFDMACQSPRYKAMEIVGSKVRITLDHVSAEGLWSFDTHEVIGFSISGADKEFVWAKARIIDGSTVEIWSDTVEKPVAVRYGWAQNPKVNLFDRNGLPLTPFRTDDWPMLSSGRVK</sequence>
<dbReference type="AlphaFoldDB" id="A0A6C2TWF1"/>
<dbReference type="InterPro" id="IPR039329">
    <property type="entry name" value="SIAE"/>
</dbReference>
<dbReference type="Gene3D" id="2.60.40.10">
    <property type="entry name" value="Immunoglobulins"/>
    <property type="match status" value="1"/>
</dbReference>
<dbReference type="Pfam" id="PF03629">
    <property type="entry name" value="SASA"/>
    <property type="match status" value="1"/>
</dbReference>
<accession>A0A6C2TWF1</accession>
<dbReference type="InterPro" id="IPR013783">
    <property type="entry name" value="Ig-like_fold"/>
</dbReference>
<dbReference type="Gene3D" id="3.40.50.1110">
    <property type="entry name" value="SGNH hydrolase"/>
    <property type="match status" value="1"/>
</dbReference>
<keyword evidence="1" id="KW-0378">Hydrolase</keyword>
<dbReference type="GO" id="GO:0001681">
    <property type="term" value="F:sialate O-acetylesterase activity"/>
    <property type="evidence" value="ECO:0007669"/>
    <property type="project" value="InterPro"/>
</dbReference>
<dbReference type="EMBL" id="CAAHFG010000001">
    <property type="protein sequence ID" value="VGO12000.1"/>
    <property type="molecule type" value="Genomic_DNA"/>
</dbReference>
<dbReference type="GO" id="GO:0005975">
    <property type="term" value="P:carbohydrate metabolic process"/>
    <property type="evidence" value="ECO:0007669"/>
    <property type="project" value="TreeGrafter"/>
</dbReference>
<dbReference type="InterPro" id="IPR005181">
    <property type="entry name" value="SASA"/>
</dbReference>
<protein>
    <recommendedName>
        <fullName evidence="3">Sialate O-acetylesterase domain-containing protein</fullName>
    </recommendedName>
</protein>
<organism evidence="4 5">
    <name type="scientific">Pontiella desulfatans</name>
    <dbReference type="NCBI Taxonomy" id="2750659"/>
    <lineage>
        <taxon>Bacteria</taxon>
        <taxon>Pseudomonadati</taxon>
        <taxon>Kiritimatiellota</taxon>
        <taxon>Kiritimatiellia</taxon>
        <taxon>Kiritimatiellales</taxon>
        <taxon>Pontiellaceae</taxon>
        <taxon>Pontiella</taxon>
    </lineage>
</organism>
<dbReference type="Proteomes" id="UP000366872">
    <property type="component" value="Unassembled WGS sequence"/>
</dbReference>
<dbReference type="InterPro" id="IPR036514">
    <property type="entry name" value="SGNH_hydro_sf"/>
</dbReference>
<proteinExistence type="predicted"/>
<dbReference type="PANTHER" id="PTHR22901:SF0">
    <property type="entry name" value="SIALATE O-ACETYLESTERASE"/>
    <property type="match status" value="1"/>
</dbReference>
<name>A0A6C2TWF1_PONDE</name>
<feature type="domain" description="Sialate O-acetylesterase" evidence="3">
    <location>
        <begin position="278"/>
        <end position="361"/>
    </location>
</feature>
<feature type="signal peptide" evidence="2">
    <location>
        <begin position="1"/>
        <end position="30"/>
    </location>
</feature>
<evidence type="ECO:0000256" key="1">
    <source>
        <dbReference type="ARBA" id="ARBA00022801"/>
    </source>
</evidence>
<gene>
    <name evidence="4" type="ORF">PDESU_00548</name>
</gene>
<keyword evidence="2" id="KW-0732">Signal</keyword>
<evidence type="ECO:0000259" key="3">
    <source>
        <dbReference type="Pfam" id="PF03629"/>
    </source>
</evidence>
<feature type="chain" id="PRO_5025499456" description="Sialate O-acetylesterase domain-containing protein" evidence="2">
    <location>
        <begin position="31"/>
        <end position="521"/>
    </location>
</feature>
<evidence type="ECO:0000313" key="4">
    <source>
        <dbReference type="EMBL" id="VGO12000.1"/>
    </source>
</evidence>
<keyword evidence="5" id="KW-1185">Reference proteome</keyword>
<evidence type="ECO:0000313" key="5">
    <source>
        <dbReference type="Proteomes" id="UP000366872"/>
    </source>
</evidence>
<dbReference type="RefSeq" id="WP_222847031.1">
    <property type="nucleotide sequence ID" value="NZ_CAAHFG010000001.1"/>
</dbReference>
<reference evidence="4 5" key="1">
    <citation type="submission" date="2019-04" db="EMBL/GenBank/DDBJ databases">
        <authorList>
            <person name="Van Vliet M D."/>
        </authorList>
    </citation>
    <scope>NUCLEOTIDE SEQUENCE [LARGE SCALE GENOMIC DNA]</scope>
    <source>
        <strain evidence="4 5">F1</strain>
    </source>
</reference>